<evidence type="ECO:0000313" key="2">
    <source>
        <dbReference type="Proteomes" id="UP000091967"/>
    </source>
</evidence>
<protein>
    <recommendedName>
        <fullName evidence="3">BTB domain-containing protein</fullName>
    </recommendedName>
</protein>
<gene>
    <name evidence="1" type="ORF">FPOA_02078</name>
</gene>
<evidence type="ECO:0008006" key="3">
    <source>
        <dbReference type="Google" id="ProtNLM"/>
    </source>
</evidence>
<dbReference type="InterPro" id="IPR011333">
    <property type="entry name" value="SKP1/BTB/POZ_sf"/>
</dbReference>
<evidence type="ECO:0000313" key="1">
    <source>
        <dbReference type="EMBL" id="OBS28137.1"/>
    </source>
</evidence>
<name>A0A1B8B5Y9_FUSPO</name>
<reference evidence="1 2" key="1">
    <citation type="submission" date="2016-06" db="EMBL/GenBank/DDBJ databases">
        <title>Living apart together: crosstalk between the core and supernumerary genomes in a fungal plant pathogen.</title>
        <authorList>
            <person name="Vanheule A."/>
            <person name="Audenaert K."/>
            <person name="Warris S."/>
            <person name="Van De Geest H."/>
            <person name="Schijlen E."/>
            <person name="Hofte M."/>
            <person name="De Saeger S."/>
            <person name="Haesaert G."/>
            <person name="Waalwijk C."/>
            <person name="Van Der Lee T."/>
        </authorList>
    </citation>
    <scope>NUCLEOTIDE SEQUENCE [LARGE SCALE GENOMIC DNA]</scope>
    <source>
        <strain evidence="1 2">2516</strain>
    </source>
</reference>
<keyword evidence="2" id="KW-1185">Reference proteome</keyword>
<comment type="caution">
    <text evidence="1">The sequence shown here is derived from an EMBL/GenBank/DDBJ whole genome shotgun (WGS) entry which is preliminary data.</text>
</comment>
<accession>A0A1B8B5Y9</accession>
<proteinExistence type="predicted"/>
<dbReference type="Gene3D" id="3.30.710.10">
    <property type="entry name" value="Potassium Channel Kv1.1, Chain A"/>
    <property type="match status" value="1"/>
</dbReference>
<sequence length="131" mass="14665">MSLTKGAGENTDEMPESTTLELAPDWDTIFVIPDNKNKKPTLRCMVSSSILMNQMSYFRALFTSGARGLAFPKGEKPEISLLEDDPDTMRLILSNLHDKVELRRYNVLSSAKILSVALHYDKYCCDGIMSA</sequence>
<organism evidence="1 2">
    <name type="scientific">Fusarium poae</name>
    <dbReference type="NCBI Taxonomy" id="36050"/>
    <lineage>
        <taxon>Eukaryota</taxon>
        <taxon>Fungi</taxon>
        <taxon>Dikarya</taxon>
        <taxon>Ascomycota</taxon>
        <taxon>Pezizomycotina</taxon>
        <taxon>Sordariomycetes</taxon>
        <taxon>Hypocreomycetidae</taxon>
        <taxon>Hypocreales</taxon>
        <taxon>Nectriaceae</taxon>
        <taxon>Fusarium</taxon>
    </lineage>
</organism>
<dbReference type="CDD" id="cd18186">
    <property type="entry name" value="BTB_POZ_ZBTB_KLHL-like"/>
    <property type="match status" value="1"/>
</dbReference>
<dbReference type="STRING" id="36050.A0A1B8B5Y9"/>
<dbReference type="EMBL" id="LYXU01000001">
    <property type="protein sequence ID" value="OBS28137.1"/>
    <property type="molecule type" value="Genomic_DNA"/>
</dbReference>
<dbReference type="AlphaFoldDB" id="A0A1B8B5Y9"/>
<dbReference type="Proteomes" id="UP000091967">
    <property type="component" value="Unassembled WGS sequence"/>
</dbReference>